<accession>A0ABV8PRX4</accession>
<proteinExistence type="predicted"/>
<evidence type="ECO:0000313" key="2">
    <source>
        <dbReference type="Proteomes" id="UP001595841"/>
    </source>
</evidence>
<keyword evidence="2" id="KW-1185">Reference proteome</keyword>
<reference evidence="2" key="1">
    <citation type="journal article" date="2019" name="Int. J. Syst. Evol. Microbiol.">
        <title>The Global Catalogue of Microorganisms (GCM) 10K type strain sequencing project: providing services to taxonomists for standard genome sequencing and annotation.</title>
        <authorList>
            <consortium name="The Broad Institute Genomics Platform"/>
            <consortium name="The Broad Institute Genome Sequencing Center for Infectious Disease"/>
            <person name="Wu L."/>
            <person name="Ma J."/>
        </authorList>
    </citation>
    <scope>NUCLEOTIDE SEQUENCE [LARGE SCALE GENOMIC DNA]</scope>
    <source>
        <strain evidence="2">CGMCC 1.15774</strain>
    </source>
</reference>
<gene>
    <name evidence="1" type="ORF">ACFOWS_17540</name>
</gene>
<evidence type="ECO:0000313" key="1">
    <source>
        <dbReference type="EMBL" id="MFC4221960.1"/>
    </source>
</evidence>
<comment type="caution">
    <text evidence="1">The sequence shown here is derived from an EMBL/GenBank/DDBJ whole genome shotgun (WGS) entry which is preliminary data.</text>
</comment>
<dbReference type="RefSeq" id="WP_379767429.1">
    <property type="nucleotide sequence ID" value="NZ_JBHSCL010000010.1"/>
</dbReference>
<organism evidence="1 2">
    <name type="scientific">Flagellimonas marina</name>
    <dbReference type="NCBI Taxonomy" id="1775168"/>
    <lineage>
        <taxon>Bacteria</taxon>
        <taxon>Pseudomonadati</taxon>
        <taxon>Bacteroidota</taxon>
        <taxon>Flavobacteriia</taxon>
        <taxon>Flavobacteriales</taxon>
        <taxon>Flavobacteriaceae</taxon>
        <taxon>Flagellimonas</taxon>
    </lineage>
</organism>
<dbReference type="Proteomes" id="UP001595841">
    <property type="component" value="Unassembled WGS sequence"/>
</dbReference>
<protein>
    <submittedName>
        <fullName evidence="1">Uncharacterized protein</fullName>
    </submittedName>
</protein>
<sequence>MSAPERGHIEENTMSRNVFWDEVVKGDILYLSEPQAYRENDEKNHAYAPMLPDFVVVDDVFVGENGWQIDLVGFPYKKGAILLELEDHNFFAHVGNIEDHGEFGIEDIRENPYVFSNYYKVGGHLRSDNKTVLYLDGILSGMHNFSIEKPGNSAELYRLFEKYNRQNGKLLPSEMAYIINRLIMGLHKTFLIHYDGDVEQAMTTVIDILKAKSREMDTLPK</sequence>
<dbReference type="EMBL" id="JBHSCL010000010">
    <property type="protein sequence ID" value="MFC4221960.1"/>
    <property type="molecule type" value="Genomic_DNA"/>
</dbReference>
<name>A0ABV8PRX4_9FLAO</name>